<gene>
    <name evidence="2" type="ORF">G1C98_0700</name>
</gene>
<keyword evidence="1" id="KW-0812">Transmembrane</keyword>
<dbReference type="AlphaFoldDB" id="A0A7Y0ET90"/>
<accession>A0A7Y0ET90</accession>
<organism evidence="2 3">
    <name type="scientific">Bifidobacterium erythrocebi</name>
    <dbReference type="NCBI Taxonomy" id="2675325"/>
    <lineage>
        <taxon>Bacteria</taxon>
        <taxon>Bacillati</taxon>
        <taxon>Actinomycetota</taxon>
        <taxon>Actinomycetes</taxon>
        <taxon>Bifidobacteriales</taxon>
        <taxon>Bifidobacteriaceae</taxon>
        <taxon>Bifidobacterium</taxon>
    </lineage>
</organism>
<keyword evidence="1" id="KW-0472">Membrane</keyword>
<dbReference type="Proteomes" id="UP000529710">
    <property type="component" value="Unassembled WGS sequence"/>
</dbReference>
<feature type="transmembrane region" description="Helical" evidence="1">
    <location>
        <begin position="295"/>
        <end position="312"/>
    </location>
</feature>
<comment type="caution">
    <text evidence="2">The sequence shown here is derived from an EMBL/GenBank/DDBJ whole genome shotgun (WGS) entry which is preliminary data.</text>
</comment>
<feature type="transmembrane region" description="Helical" evidence="1">
    <location>
        <begin position="255"/>
        <end position="283"/>
    </location>
</feature>
<feature type="transmembrane region" description="Helical" evidence="1">
    <location>
        <begin position="44"/>
        <end position="63"/>
    </location>
</feature>
<sequence>MSFFMDPSVTIGTKILEVFYIVMGLMVIYTGVRNLKDKTNPSRYGTCMFWGLLGVVIAFGRWIPAMIDGVLIVLMVIPAILQRVKKGESAGPSKDESERNFKKIGMKIFIPALAIGVCAIIGALFTQIGALAGCSIGVIVSAIILMAFNHANKPLVFLNDSERLLSAMGPLSMLPMLLASLGAIFTAAGVGDVISKLVGGLIPKGNVVIGIIVFAIGMMLFTMVMGNAFAAITVLTVGIGAPFVLAFGADPAVVGVLSLTCGYCGTLLTPMAANFNIVPVALLEMKDRMGVIKNQVVTALVMIVVQIIYMLIAS</sequence>
<feature type="transmembrane region" description="Helical" evidence="1">
    <location>
        <begin position="169"/>
        <end position="189"/>
    </location>
</feature>
<dbReference type="RefSeq" id="WP_169079337.1">
    <property type="nucleotide sequence ID" value="NZ_JAAIIF010000008.1"/>
</dbReference>
<feature type="transmembrane region" description="Helical" evidence="1">
    <location>
        <begin position="104"/>
        <end position="124"/>
    </location>
</feature>
<dbReference type="EMBL" id="JAAIIF010000008">
    <property type="protein sequence ID" value="NMM95964.1"/>
    <property type="molecule type" value="Genomic_DNA"/>
</dbReference>
<dbReference type="InterPro" id="IPR009323">
    <property type="entry name" value="DUF979"/>
</dbReference>
<evidence type="ECO:0008006" key="4">
    <source>
        <dbReference type="Google" id="ProtNLM"/>
    </source>
</evidence>
<keyword evidence="3" id="KW-1185">Reference proteome</keyword>
<evidence type="ECO:0000313" key="3">
    <source>
        <dbReference type="Proteomes" id="UP000529710"/>
    </source>
</evidence>
<name>A0A7Y0ET90_9BIFI</name>
<evidence type="ECO:0000313" key="2">
    <source>
        <dbReference type="EMBL" id="NMM95964.1"/>
    </source>
</evidence>
<feature type="transmembrane region" description="Helical" evidence="1">
    <location>
        <begin position="130"/>
        <end position="148"/>
    </location>
</feature>
<feature type="transmembrane region" description="Helical" evidence="1">
    <location>
        <begin position="201"/>
        <end position="221"/>
    </location>
</feature>
<feature type="transmembrane region" description="Helical" evidence="1">
    <location>
        <begin position="228"/>
        <end position="249"/>
    </location>
</feature>
<feature type="transmembrane region" description="Helical" evidence="1">
    <location>
        <begin position="69"/>
        <end position="84"/>
    </location>
</feature>
<protein>
    <recommendedName>
        <fullName evidence="4">DUF979 domain-containing protein</fullName>
    </recommendedName>
</protein>
<dbReference type="Pfam" id="PF06166">
    <property type="entry name" value="DUF979"/>
    <property type="match status" value="1"/>
</dbReference>
<proteinExistence type="predicted"/>
<reference evidence="2 3" key="1">
    <citation type="submission" date="2020-02" db="EMBL/GenBank/DDBJ databases">
        <title>Characterization of phylogenetic diversity of novel bifidobacterial species isolated in Czech ZOOs.</title>
        <authorList>
            <person name="Lugli G.A."/>
            <person name="Vera N.B."/>
            <person name="Ventura M."/>
        </authorList>
    </citation>
    <scope>NUCLEOTIDE SEQUENCE [LARGE SCALE GENOMIC DNA]</scope>
    <source>
        <strain evidence="2 3">DSM 109960</strain>
    </source>
</reference>
<feature type="transmembrane region" description="Helical" evidence="1">
    <location>
        <begin position="15"/>
        <end position="32"/>
    </location>
</feature>
<evidence type="ECO:0000256" key="1">
    <source>
        <dbReference type="SAM" id="Phobius"/>
    </source>
</evidence>
<keyword evidence="1" id="KW-1133">Transmembrane helix</keyword>